<evidence type="ECO:0000256" key="1">
    <source>
        <dbReference type="SAM" id="MobiDB-lite"/>
    </source>
</evidence>
<reference evidence="2" key="1">
    <citation type="journal article" date="2020" name="Nature">
        <title>Giant virus diversity and host interactions through global metagenomics.</title>
        <authorList>
            <person name="Schulz F."/>
            <person name="Roux S."/>
            <person name="Paez-Espino D."/>
            <person name="Jungbluth S."/>
            <person name="Walsh D.A."/>
            <person name="Denef V.J."/>
            <person name="McMahon K.D."/>
            <person name="Konstantinidis K.T."/>
            <person name="Eloe-Fadrosh E.A."/>
            <person name="Kyrpides N.C."/>
            <person name="Woyke T."/>
        </authorList>
    </citation>
    <scope>NUCLEOTIDE SEQUENCE</scope>
    <source>
        <strain evidence="2">GVMAG-S-ERX555931-87</strain>
    </source>
</reference>
<dbReference type="EMBL" id="MN738744">
    <property type="protein sequence ID" value="QHT36519.1"/>
    <property type="molecule type" value="Genomic_DNA"/>
</dbReference>
<sequence length="143" mass="16426">MDASRTMSDILKESIKDNGDVKEEVVIHNVECIHCKSTINDKPWITVCVPSENYNVHACGYTCARNLKYYVGVGYWNNVVNKEDFSEPRPVIKSELYAKDITANFGIDGIRYEIEQEEKRSREIEEEYGHSDGESPSVYSDDY</sequence>
<accession>A0A6C0F7H3</accession>
<evidence type="ECO:0000313" key="2">
    <source>
        <dbReference type="EMBL" id="QHT36519.1"/>
    </source>
</evidence>
<feature type="region of interest" description="Disordered" evidence="1">
    <location>
        <begin position="121"/>
        <end position="143"/>
    </location>
</feature>
<proteinExistence type="predicted"/>
<feature type="compositionally biased region" description="Basic and acidic residues" evidence="1">
    <location>
        <begin position="121"/>
        <end position="133"/>
    </location>
</feature>
<dbReference type="AlphaFoldDB" id="A0A6C0F7H3"/>
<protein>
    <submittedName>
        <fullName evidence="2">Uncharacterized protein</fullName>
    </submittedName>
</protein>
<name>A0A6C0F7H3_9ZZZZ</name>
<organism evidence="2">
    <name type="scientific">viral metagenome</name>
    <dbReference type="NCBI Taxonomy" id="1070528"/>
    <lineage>
        <taxon>unclassified sequences</taxon>
        <taxon>metagenomes</taxon>
        <taxon>organismal metagenomes</taxon>
    </lineage>
</organism>